<reference evidence="1" key="2">
    <citation type="journal article" date="2015" name="Fish Shellfish Immunol.">
        <title>Early steps in the European eel (Anguilla anguilla)-Vibrio vulnificus interaction in the gills: Role of the RtxA13 toxin.</title>
        <authorList>
            <person name="Callol A."/>
            <person name="Pajuelo D."/>
            <person name="Ebbesson L."/>
            <person name="Teles M."/>
            <person name="MacKenzie S."/>
            <person name="Amaro C."/>
        </authorList>
    </citation>
    <scope>NUCLEOTIDE SEQUENCE</scope>
</reference>
<name>A0A0E9VT93_ANGAN</name>
<protein>
    <submittedName>
        <fullName evidence="1">Uncharacterized protein</fullName>
    </submittedName>
</protein>
<proteinExistence type="predicted"/>
<dbReference type="AlphaFoldDB" id="A0A0E9VT93"/>
<sequence>MGQYINLFVSYIFPYQGSTFC</sequence>
<organism evidence="1">
    <name type="scientific">Anguilla anguilla</name>
    <name type="common">European freshwater eel</name>
    <name type="synonym">Muraena anguilla</name>
    <dbReference type="NCBI Taxonomy" id="7936"/>
    <lineage>
        <taxon>Eukaryota</taxon>
        <taxon>Metazoa</taxon>
        <taxon>Chordata</taxon>
        <taxon>Craniata</taxon>
        <taxon>Vertebrata</taxon>
        <taxon>Euteleostomi</taxon>
        <taxon>Actinopterygii</taxon>
        <taxon>Neopterygii</taxon>
        <taxon>Teleostei</taxon>
        <taxon>Anguilliformes</taxon>
        <taxon>Anguillidae</taxon>
        <taxon>Anguilla</taxon>
    </lineage>
</organism>
<dbReference type="EMBL" id="GBXM01027997">
    <property type="protein sequence ID" value="JAH80580.1"/>
    <property type="molecule type" value="Transcribed_RNA"/>
</dbReference>
<evidence type="ECO:0000313" key="1">
    <source>
        <dbReference type="EMBL" id="JAH80580.1"/>
    </source>
</evidence>
<reference evidence="1" key="1">
    <citation type="submission" date="2014-11" db="EMBL/GenBank/DDBJ databases">
        <authorList>
            <person name="Amaro Gonzalez C."/>
        </authorList>
    </citation>
    <scope>NUCLEOTIDE SEQUENCE</scope>
</reference>
<accession>A0A0E9VT93</accession>